<dbReference type="EMBL" id="JACRWE010000001">
    <property type="protein sequence ID" value="MBC5995741.1"/>
    <property type="molecule type" value="Genomic_DNA"/>
</dbReference>
<name>A0ABR7JLD2_9FIRM</name>
<evidence type="ECO:0000313" key="2">
    <source>
        <dbReference type="Proteomes" id="UP000609849"/>
    </source>
</evidence>
<gene>
    <name evidence="1" type="ORF">H8923_03110</name>
</gene>
<dbReference type="RefSeq" id="WP_153925809.1">
    <property type="nucleotide sequence ID" value="NZ_JACRWE010000001.1"/>
</dbReference>
<dbReference type="Proteomes" id="UP000609849">
    <property type="component" value="Unassembled WGS sequence"/>
</dbReference>
<accession>A0ABR7JLD2</accession>
<keyword evidence="2" id="KW-1185">Reference proteome</keyword>
<organism evidence="1 2">
    <name type="scientific">Romboutsia faecis</name>
    <dbReference type="NCBI Taxonomy" id="2764597"/>
    <lineage>
        <taxon>Bacteria</taxon>
        <taxon>Bacillati</taxon>
        <taxon>Bacillota</taxon>
        <taxon>Clostridia</taxon>
        <taxon>Peptostreptococcales</taxon>
        <taxon>Peptostreptococcaceae</taxon>
        <taxon>Romboutsia</taxon>
    </lineage>
</organism>
<evidence type="ECO:0000313" key="1">
    <source>
        <dbReference type="EMBL" id="MBC5995741.1"/>
    </source>
</evidence>
<proteinExistence type="predicted"/>
<comment type="caution">
    <text evidence="1">The sequence shown here is derived from an EMBL/GenBank/DDBJ whole genome shotgun (WGS) entry which is preliminary data.</text>
</comment>
<protein>
    <submittedName>
        <fullName evidence="1">Uncharacterized protein</fullName>
    </submittedName>
</protein>
<sequence length="219" mass="25924">MNKNSSDIKPFYIYTNKDKLYIKNINEHTEKLANNIFAYCANIDDNKRIHICSIDSTGKLIHFFNKNKGYWKKNVVCKAFNSIKNIKDMRLCIINNYLNIFIVEDSSIDENIYKVTHFNFTPGSPKVYKHDISNIIKDKEHIYKLNIDELSNIIFEYKTSYNCNRGESKNNTIVFNSKSRMWLIPNTLLRNINYSSSNEIKSNIHDDIFEYCYSIVYKM</sequence>
<reference evidence="1 2" key="1">
    <citation type="submission" date="2020-08" db="EMBL/GenBank/DDBJ databases">
        <authorList>
            <person name="Liu C."/>
            <person name="Sun Q."/>
        </authorList>
    </citation>
    <scope>NUCLEOTIDE SEQUENCE [LARGE SCALE GENOMIC DNA]</scope>
    <source>
        <strain evidence="1 2">NSJ-18</strain>
    </source>
</reference>